<sequence>MISFRTFIKILLFRENFVLKVLDVLEQQGRAAGLPDFTITSILNQLSVNIAYTPLECKRVEVIPMAAIDSKLSTYKVRSSESWCDFNNYWDMKEAFKMV</sequence>
<dbReference type="Proteomes" id="UP001196413">
    <property type="component" value="Unassembled WGS sequence"/>
</dbReference>
<name>A0AAD5MP96_PARTN</name>
<gene>
    <name evidence="1" type="ORF">KIN20_019241</name>
</gene>
<evidence type="ECO:0000313" key="1">
    <source>
        <dbReference type="EMBL" id="KAJ1360308.1"/>
    </source>
</evidence>
<evidence type="ECO:0000313" key="2">
    <source>
        <dbReference type="Proteomes" id="UP001196413"/>
    </source>
</evidence>
<accession>A0AAD5MP96</accession>
<dbReference type="AlphaFoldDB" id="A0AAD5MP96"/>
<proteinExistence type="predicted"/>
<organism evidence="1 2">
    <name type="scientific">Parelaphostrongylus tenuis</name>
    <name type="common">Meningeal worm</name>
    <dbReference type="NCBI Taxonomy" id="148309"/>
    <lineage>
        <taxon>Eukaryota</taxon>
        <taxon>Metazoa</taxon>
        <taxon>Ecdysozoa</taxon>
        <taxon>Nematoda</taxon>
        <taxon>Chromadorea</taxon>
        <taxon>Rhabditida</taxon>
        <taxon>Rhabditina</taxon>
        <taxon>Rhabditomorpha</taxon>
        <taxon>Strongyloidea</taxon>
        <taxon>Metastrongylidae</taxon>
        <taxon>Parelaphostrongylus</taxon>
    </lineage>
</organism>
<protein>
    <submittedName>
        <fullName evidence="1">Uncharacterized protein</fullName>
    </submittedName>
</protein>
<comment type="caution">
    <text evidence="1">The sequence shown here is derived from an EMBL/GenBank/DDBJ whole genome shotgun (WGS) entry which is preliminary data.</text>
</comment>
<reference evidence="1" key="1">
    <citation type="submission" date="2021-06" db="EMBL/GenBank/DDBJ databases">
        <title>Parelaphostrongylus tenuis whole genome reference sequence.</title>
        <authorList>
            <person name="Garwood T.J."/>
            <person name="Larsen P.A."/>
            <person name="Fountain-Jones N.M."/>
            <person name="Garbe J.R."/>
            <person name="Macchietto M.G."/>
            <person name="Kania S.A."/>
            <person name="Gerhold R.W."/>
            <person name="Richards J.E."/>
            <person name="Wolf T.M."/>
        </authorList>
    </citation>
    <scope>NUCLEOTIDE SEQUENCE</scope>
    <source>
        <strain evidence="1">MNPRO001-30</strain>
        <tissue evidence="1">Meninges</tissue>
    </source>
</reference>
<keyword evidence="2" id="KW-1185">Reference proteome</keyword>
<dbReference type="EMBL" id="JAHQIW010003837">
    <property type="protein sequence ID" value="KAJ1360308.1"/>
    <property type="molecule type" value="Genomic_DNA"/>
</dbReference>